<dbReference type="EMBL" id="JADBEM010000001">
    <property type="protein sequence ID" value="MBE1607496.1"/>
    <property type="molecule type" value="Genomic_DNA"/>
</dbReference>
<feature type="coiled-coil region" evidence="3">
    <location>
        <begin position="265"/>
        <end position="303"/>
    </location>
</feature>
<evidence type="ECO:0000256" key="1">
    <source>
        <dbReference type="ARBA" id="ARBA00008710"/>
    </source>
</evidence>
<dbReference type="GO" id="GO:0005886">
    <property type="term" value="C:plasma membrane"/>
    <property type="evidence" value="ECO:0007669"/>
    <property type="project" value="TreeGrafter"/>
</dbReference>
<dbReference type="GO" id="GO:0070967">
    <property type="term" value="F:coenzyme F420 binding"/>
    <property type="evidence" value="ECO:0007669"/>
    <property type="project" value="TreeGrafter"/>
</dbReference>
<dbReference type="Gene3D" id="2.30.110.10">
    <property type="entry name" value="Electron Transport, Fmn-binding Protein, Chain A"/>
    <property type="match status" value="1"/>
</dbReference>
<dbReference type="InterPro" id="IPR004378">
    <property type="entry name" value="F420H2_quin_Rdtase"/>
</dbReference>
<sequence>MPSAPAGPGDWNQQIIEEFRSNGGRVGGMFAGANLLLLTTIGARTGRPHTTPVGYLRDGVRLLAFASNAGLPHNPNWYHNLLAHPMITVEIGAGDQSIETFVARATSLRDPERARFYRLQAELIPAYGEYQTRTSRIIPVVALERPDFADAERNQAIAAELLRVHADLRDELARIRVEADAHQTSPPSPPSSQSPSTPSDLGLQLRQHCLAFCDALHLHHTNEDGAFPSFEKQFPALAPTLDRLRAEHHVVAESLAELRTILTDLAAGTGEADALRKRLEHLAEELEAHFTHEEEQLVRALTEGQPSG</sequence>
<organism evidence="6 7">
    <name type="scientific">Actinopolymorpha pittospori</name>
    <dbReference type="NCBI Taxonomy" id="648752"/>
    <lineage>
        <taxon>Bacteria</taxon>
        <taxon>Bacillati</taxon>
        <taxon>Actinomycetota</taxon>
        <taxon>Actinomycetes</taxon>
        <taxon>Propionibacteriales</taxon>
        <taxon>Actinopolymorphaceae</taxon>
        <taxon>Actinopolymorpha</taxon>
    </lineage>
</organism>
<gene>
    <name evidence="6" type="ORF">HEB94_004344</name>
</gene>
<feature type="domain" description="Hemerythrin-like" evidence="5">
    <location>
        <begin position="158"/>
        <end position="300"/>
    </location>
</feature>
<name>A0A927MW40_9ACTN</name>
<comment type="caution">
    <text evidence="6">The sequence shown here is derived from an EMBL/GenBank/DDBJ whole genome shotgun (WGS) entry which is preliminary data.</text>
</comment>
<comment type="similarity">
    <text evidence="1">Belongs to the F420H(2)-dependent quinone reductase family.</text>
</comment>
<dbReference type="SUPFAM" id="SSF50475">
    <property type="entry name" value="FMN-binding split barrel"/>
    <property type="match status" value="1"/>
</dbReference>
<feature type="region of interest" description="Disordered" evidence="4">
    <location>
        <begin position="180"/>
        <end position="200"/>
    </location>
</feature>
<dbReference type="InterPro" id="IPR012349">
    <property type="entry name" value="Split_barrel_FMN-bd"/>
</dbReference>
<dbReference type="CDD" id="cd12108">
    <property type="entry name" value="Hr-like"/>
    <property type="match status" value="1"/>
</dbReference>
<evidence type="ECO:0000313" key="7">
    <source>
        <dbReference type="Proteomes" id="UP000638648"/>
    </source>
</evidence>
<dbReference type="PANTHER" id="PTHR39428:SF1">
    <property type="entry name" value="F420H(2)-DEPENDENT QUINONE REDUCTASE RV1261C"/>
    <property type="match status" value="1"/>
</dbReference>
<dbReference type="Pfam" id="PF01814">
    <property type="entry name" value="Hemerythrin"/>
    <property type="match status" value="1"/>
</dbReference>
<reference evidence="6" key="1">
    <citation type="submission" date="2020-10" db="EMBL/GenBank/DDBJ databases">
        <title>Sequencing the genomes of 1000 actinobacteria strains.</title>
        <authorList>
            <person name="Klenk H.-P."/>
        </authorList>
    </citation>
    <scope>NUCLEOTIDE SEQUENCE</scope>
    <source>
        <strain evidence="6">DSM 45354</strain>
    </source>
</reference>
<dbReference type="GO" id="GO:0016491">
    <property type="term" value="F:oxidoreductase activity"/>
    <property type="evidence" value="ECO:0007669"/>
    <property type="project" value="InterPro"/>
</dbReference>
<comment type="catalytic activity">
    <reaction evidence="2">
        <text>oxidized coenzyme F420-(gamma-L-Glu)(n) + a quinol + H(+) = reduced coenzyme F420-(gamma-L-Glu)(n) + a quinone</text>
        <dbReference type="Rhea" id="RHEA:39663"/>
        <dbReference type="Rhea" id="RHEA-COMP:12939"/>
        <dbReference type="Rhea" id="RHEA-COMP:14378"/>
        <dbReference type="ChEBI" id="CHEBI:15378"/>
        <dbReference type="ChEBI" id="CHEBI:24646"/>
        <dbReference type="ChEBI" id="CHEBI:132124"/>
        <dbReference type="ChEBI" id="CHEBI:133980"/>
        <dbReference type="ChEBI" id="CHEBI:139511"/>
    </reaction>
</comment>
<evidence type="ECO:0000259" key="5">
    <source>
        <dbReference type="Pfam" id="PF01814"/>
    </source>
</evidence>
<keyword evidence="7" id="KW-1185">Reference proteome</keyword>
<evidence type="ECO:0000256" key="2">
    <source>
        <dbReference type="ARBA" id="ARBA00049106"/>
    </source>
</evidence>
<keyword evidence="3" id="KW-0175">Coiled coil</keyword>
<dbReference type="PANTHER" id="PTHR39428">
    <property type="entry name" value="F420H(2)-DEPENDENT QUINONE REDUCTASE RV1261C"/>
    <property type="match status" value="1"/>
</dbReference>
<dbReference type="RefSeq" id="WP_337917863.1">
    <property type="nucleotide sequence ID" value="NZ_BAABJL010000197.1"/>
</dbReference>
<dbReference type="AlphaFoldDB" id="A0A927MW40"/>
<evidence type="ECO:0000313" key="6">
    <source>
        <dbReference type="EMBL" id="MBE1607496.1"/>
    </source>
</evidence>
<evidence type="ECO:0000256" key="3">
    <source>
        <dbReference type="SAM" id="Coils"/>
    </source>
</evidence>
<dbReference type="NCBIfam" id="TIGR00026">
    <property type="entry name" value="hi_GC_TIGR00026"/>
    <property type="match status" value="1"/>
</dbReference>
<accession>A0A927MW40</accession>
<evidence type="ECO:0000256" key="4">
    <source>
        <dbReference type="SAM" id="MobiDB-lite"/>
    </source>
</evidence>
<dbReference type="Pfam" id="PF04075">
    <property type="entry name" value="F420H2_quin_red"/>
    <property type="match status" value="1"/>
</dbReference>
<dbReference type="Gene3D" id="1.20.120.520">
    <property type="entry name" value="nmb1532 protein domain like"/>
    <property type="match status" value="1"/>
</dbReference>
<dbReference type="InterPro" id="IPR012312">
    <property type="entry name" value="Hemerythrin-like"/>
</dbReference>
<proteinExistence type="inferred from homology"/>
<protein>
    <submittedName>
        <fullName evidence="6">Deazaflavin-dependent oxidoreductase (Nitroreductase family)</fullName>
    </submittedName>
</protein>
<dbReference type="Proteomes" id="UP000638648">
    <property type="component" value="Unassembled WGS sequence"/>
</dbReference>